<feature type="transmembrane region" description="Helical" evidence="2">
    <location>
        <begin position="111"/>
        <end position="129"/>
    </location>
</feature>
<protein>
    <submittedName>
        <fullName evidence="3">Uncharacterized protein</fullName>
    </submittedName>
</protein>
<organism evidence="3 4">
    <name type="scientific">Sinomonas atrocyanea</name>
    <dbReference type="NCBI Taxonomy" id="37927"/>
    <lineage>
        <taxon>Bacteria</taxon>
        <taxon>Bacillati</taxon>
        <taxon>Actinomycetota</taxon>
        <taxon>Actinomycetes</taxon>
        <taxon>Micrococcales</taxon>
        <taxon>Micrococcaceae</taxon>
        <taxon>Sinomonas</taxon>
    </lineage>
</organism>
<evidence type="ECO:0000313" key="3">
    <source>
        <dbReference type="EMBL" id="AMM34192.1"/>
    </source>
</evidence>
<dbReference type="Proteomes" id="UP000070134">
    <property type="component" value="Chromosome"/>
</dbReference>
<name>A0A127A934_9MICC</name>
<dbReference type="STRING" id="37927.SA2016_3532"/>
<gene>
    <name evidence="3" type="ORF">SA2016_3532</name>
</gene>
<feature type="transmembrane region" description="Helical" evidence="2">
    <location>
        <begin position="40"/>
        <end position="65"/>
    </location>
</feature>
<sequence length="189" mass="21326">MPELRILGVDIDRTFGGRHGHFIVDRHELEHPKTQRAFQWVYWILLAEVAVGIAAVAIAVVLQAGGTDVGFAAWFRGVVVLLMTLTLFFFAWRARHGYYWGYQRLRLFSQIFPVVSLVVATIPGLYPYWMVVEQIVFAVLMIGVADVLTNDHMRAAFMSPKRRAELREELRRRAPGASDASAGSQPNPS</sequence>
<feature type="region of interest" description="Disordered" evidence="1">
    <location>
        <begin position="170"/>
        <end position="189"/>
    </location>
</feature>
<dbReference type="PATRIC" id="fig|37927.3.peg.3625"/>
<accession>A0A127A934</accession>
<keyword evidence="2" id="KW-1133">Transmembrane helix</keyword>
<feature type="transmembrane region" description="Helical" evidence="2">
    <location>
        <begin position="71"/>
        <end position="90"/>
    </location>
</feature>
<keyword evidence="2" id="KW-0812">Transmembrane</keyword>
<dbReference type="RefSeq" id="WP_174835391.1">
    <property type="nucleotide sequence ID" value="NZ_BJMO01000032.1"/>
</dbReference>
<dbReference type="AlphaFoldDB" id="A0A127A934"/>
<dbReference type="EMBL" id="CP014518">
    <property type="protein sequence ID" value="AMM34192.1"/>
    <property type="molecule type" value="Genomic_DNA"/>
</dbReference>
<evidence type="ECO:0000313" key="4">
    <source>
        <dbReference type="Proteomes" id="UP000070134"/>
    </source>
</evidence>
<reference evidence="3 4" key="1">
    <citation type="submission" date="2016-02" db="EMBL/GenBank/DDBJ databases">
        <title>Complete genome of Sinomonas atrocyanea KCTC 3377.</title>
        <authorList>
            <person name="Kim K.M."/>
        </authorList>
    </citation>
    <scope>NUCLEOTIDE SEQUENCE [LARGE SCALE GENOMIC DNA]</scope>
    <source>
        <strain evidence="3 4">KCTC 3377</strain>
    </source>
</reference>
<keyword evidence="2" id="KW-0472">Membrane</keyword>
<proteinExistence type="predicted"/>
<evidence type="ECO:0000256" key="1">
    <source>
        <dbReference type="SAM" id="MobiDB-lite"/>
    </source>
</evidence>
<keyword evidence="4" id="KW-1185">Reference proteome</keyword>
<feature type="transmembrane region" description="Helical" evidence="2">
    <location>
        <begin position="135"/>
        <end position="153"/>
    </location>
</feature>
<evidence type="ECO:0000256" key="2">
    <source>
        <dbReference type="SAM" id="Phobius"/>
    </source>
</evidence>
<dbReference type="KEGG" id="satk:SA2016_3532"/>